<evidence type="ECO:0000256" key="1">
    <source>
        <dbReference type="ARBA" id="ARBA00001968"/>
    </source>
</evidence>
<comment type="subcellular location">
    <subcellularLocation>
        <location evidence="3">Cytoplasm</location>
    </subcellularLocation>
    <subcellularLocation>
        <location evidence="2">Nucleus</location>
    </subcellularLocation>
</comment>
<keyword evidence="17" id="KW-1185">Reference proteome</keyword>
<keyword evidence="14" id="KW-0812">Transmembrane</keyword>
<evidence type="ECO:0000256" key="9">
    <source>
        <dbReference type="ARBA" id="ARBA00022801"/>
    </source>
</evidence>
<dbReference type="EMBL" id="CALNXI010000135">
    <property type="protein sequence ID" value="CAH3020075.1"/>
    <property type="molecule type" value="Genomic_DNA"/>
</dbReference>
<feature type="transmembrane region" description="Helical" evidence="14">
    <location>
        <begin position="12"/>
        <end position="33"/>
    </location>
</feature>
<evidence type="ECO:0000256" key="2">
    <source>
        <dbReference type="ARBA" id="ARBA00004123"/>
    </source>
</evidence>
<evidence type="ECO:0000259" key="15">
    <source>
        <dbReference type="Pfam" id="PF13359"/>
    </source>
</evidence>
<evidence type="ECO:0000256" key="7">
    <source>
        <dbReference type="ARBA" id="ARBA00022722"/>
    </source>
</evidence>
<keyword evidence="9" id="KW-0378">Hydrolase</keyword>
<feature type="region of interest" description="Disordered" evidence="13">
    <location>
        <begin position="355"/>
        <end position="378"/>
    </location>
</feature>
<dbReference type="PANTHER" id="PTHR22930:SF85">
    <property type="entry name" value="GH03217P-RELATED"/>
    <property type="match status" value="1"/>
</dbReference>
<dbReference type="Pfam" id="PF13359">
    <property type="entry name" value="DDE_Tnp_4"/>
    <property type="match status" value="1"/>
</dbReference>
<comment type="cofactor">
    <cofactor evidence="1">
        <name>a divalent metal cation</name>
        <dbReference type="ChEBI" id="CHEBI:60240"/>
    </cofactor>
</comment>
<dbReference type="InterPro" id="IPR027806">
    <property type="entry name" value="HARBI1_dom"/>
</dbReference>
<gene>
    <name evidence="16" type="ORF">PEVE_00005504</name>
</gene>
<evidence type="ECO:0000256" key="5">
    <source>
        <dbReference type="ARBA" id="ARBA00015519"/>
    </source>
</evidence>
<evidence type="ECO:0000256" key="13">
    <source>
        <dbReference type="SAM" id="MobiDB-lite"/>
    </source>
</evidence>
<keyword evidence="8" id="KW-0479">Metal-binding</keyword>
<sequence>MDDTNRDLVSLISVILLLIIRQSSINITVQQFFARRHRRRRFRLRYLQGLSALYLNLRARRQFARRPRRAWVFPRPQNWFQELLNNNALDHWWKENFRVSRDTFEYICQLVGPALQRQNTRMRDAIPVPKRVGASLWRLATGECYRSCGLMVGLAKPTVVKCCHEFVQEICRLQDEFIKFPSTAAEIAKKIKGFDNKSKLPNVVGAIDGSHVPIKAPKINHEDYFNRKHFYSFLVQGIVDASGLYLSVATGFPGSLHDARMLRLTDVYWAAEDENILMEPTFDLGGTVVRPLIVGDTAYPNKTWLIRPFKDNGGLTRDQRNFNRERLDEDSDRIPDTIIACCVLQNICVLRGDELDIDDSDDDDSDDDDDDDGGPPSQAAAAVLQALVQYVANQ</sequence>
<dbReference type="PRINTS" id="PR02086">
    <property type="entry name" value="PUTNUCHARBI1"/>
</dbReference>
<dbReference type="InterPro" id="IPR045249">
    <property type="entry name" value="HARBI1-like"/>
</dbReference>
<feature type="compositionally biased region" description="Acidic residues" evidence="13">
    <location>
        <begin position="355"/>
        <end position="373"/>
    </location>
</feature>
<accession>A0ABN8LX86</accession>
<evidence type="ECO:0000256" key="6">
    <source>
        <dbReference type="ARBA" id="ARBA00022490"/>
    </source>
</evidence>
<evidence type="ECO:0000256" key="3">
    <source>
        <dbReference type="ARBA" id="ARBA00004496"/>
    </source>
</evidence>
<keyword evidence="7" id="KW-0540">Nuclease</keyword>
<evidence type="ECO:0000256" key="12">
    <source>
        <dbReference type="ARBA" id="ARBA00045850"/>
    </source>
</evidence>
<evidence type="ECO:0000256" key="14">
    <source>
        <dbReference type="SAM" id="Phobius"/>
    </source>
</evidence>
<dbReference type="InterPro" id="IPR026103">
    <property type="entry name" value="HARBI1_animal"/>
</dbReference>
<dbReference type="Proteomes" id="UP001159427">
    <property type="component" value="Unassembled WGS sequence"/>
</dbReference>
<name>A0ABN8LX86_9CNID</name>
<evidence type="ECO:0000256" key="8">
    <source>
        <dbReference type="ARBA" id="ARBA00022723"/>
    </source>
</evidence>
<proteinExistence type="inferred from homology"/>
<evidence type="ECO:0000256" key="11">
    <source>
        <dbReference type="ARBA" id="ARBA00030126"/>
    </source>
</evidence>
<organism evidence="16 17">
    <name type="scientific">Porites evermanni</name>
    <dbReference type="NCBI Taxonomy" id="104178"/>
    <lineage>
        <taxon>Eukaryota</taxon>
        <taxon>Metazoa</taxon>
        <taxon>Cnidaria</taxon>
        <taxon>Anthozoa</taxon>
        <taxon>Hexacorallia</taxon>
        <taxon>Scleractinia</taxon>
        <taxon>Fungiina</taxon>
        <taxon>Poritidae</taxon>
        <taxon>Porites</taxon>
    </lineage>
</organism>
<comment type="caution">
    <text evidence="16">The sequence shown here is derived from an EMBL/GenBank/DDBJ whole genome shotgun (WGS) entry which is preliminary data.</text>
</comment>
<evidence type="ECO:0000256" key="4">
    <source>
        <dbReference type="ARBA" id="ARBA00006958"/>
    </source>
</evidence>
<keyword evidence="6" id="KW-0963">Cytoplasm</keyword>
<comment type="similarity">
    <text evidence="4">Belongs to the HARBI1 family.</text>
</comment>
<keyword evidence="14" id="KW-1133">Transmembrane helix</keyword>
<keyword evidence="10" id="KW-0539">Nucleus</keyword>
<evidence type="ECO:0000313" key="16">
    <source>
        <dbReference type="EMBL" id="CAH3020075.1"/>
    </source>
</evidence>
<protein>
    <recommendedName>
        <fullName evidence="5">Putative nuclease HARBI1</fullName>
    </recommendedName>
    <alternativeName>
        <fullName evidence="11">Harbinger transposase-derived nuclease</fullName>
    </alternativeName>
</protein>
<evidence type="ECO:0000256" key="10">
    <source>
        <dbReference type="ARBA" id="ARBA00023242"/>
    </source>
</evidence>
<feature type="domain" description="DDE Tnp4" evidence="15">
    <location>
        <begin position="207"/>
        <end position="325"/>
    </location>
</feature>
<evidence type="ECO:0000313" key="17">
    <source>
        <dbReference type="Proteomes" id="UP001159427"/>
    </source>
</evidence>
<keyword evidence="14" id="KW-0472">Membrane</keyword>
<dbReference type="PANTHER" id="PTHR22930">
    <property type="match status" value="1"/>
</dbReference>
<reference evidence="16 17" key="1">
    <citation type="submission" date="2022-05" db="EMBL/GenBank/DDBJ databases">
        <authorList>
            <consortium name="Genoscope - CEA"/>
            <person name="William W."/>
        </authorList>
    </citation>
    <scope>NUCLEOTIDE SEQUENCE [LARGE SCALE GENOMIC DNA]</scope>
</reference>
<comment type="function">
    <text evidence="12">Transposase-derived protein that may have nuclease activity. Does not have transposase activity.</text>
</comment>